<proteinExistence type="predicted"/>
<reference evidence="2" key="1">
    <citation type="submission" date="2019-11" db="EMBL/GenBank/DDBJ databases">
        <title>Bipolaris sorokiniana Genome sequencing.</title>
        <authorList>
            <person name="Wang H."/>
        </authorList>
    </citation>
    <scope>NUCLEOTIDE SEQUENCE</scope>
</reference>
<name>A0A8H6DUM1_COCSA</name>
<evidence type="ECO:0000313" key="2">
    <source>
        <dbReference type="EMBL" id="KAF5847065.1"/>
    </source>
</evidence>
<organism evidence="2 3">
    <name type="scientific">Cochliobolus sativus</name>
    <name type="common">Common root rot and spot blotch fungus</name>
    <name type="synonym">Bipolaris sorokiniana</name>
    <dbReference type="NCBI Taxonomy" id="45130"/>
    <lineage>
        <taxon>Eukaryota</taxon>
        <taxon>Fungi</taxon>
        <taxon>Dikarya</taxon>
        <taxon>Ascomycota</taxon>
        <taxon>Pezizomycotina</taxon>
        <taxon>Dothideomycetes</taxon>
        <taxon>Pleosporomycetidae</taxon>
        <taxon>Pleosporales</taxon>
        <taxon>Pleosporineae</taxon>
        <taxon>Pleosporaceae</taxon>
        <taxon>Bipolaris</taxon>
    </lineage>
</organism>
<dbReference type="AlphaFoldDB" id="A0A8H6DUM1"/>
<accession>A0A8H6DUM1</accession>
<dbReference type="PROSITE" id="PS50181">
    <property type="entry name" value="FBOX"/>
    <property type="match status" value="1"/>
</dbReference>
<dbReference type="Proteomes" id="UP000624244">
    <property type="component" value="Unassembled WGS sequence"/>
</dbReference>
<comment type="caution">
    <text evidence="2">The sequence shown here is derived from an EMBL/GenBank/DDBJ whole genome shotgun (WGS) entry which is preliminary data.</text>
</comment>
<dbReference type="EMBL" id="WNKQ01000014">
    <property type="protein sequence ID" value="KAF5847065.1"/>
    <property type="molecule type" value="Genomic_DNA"/>
</dbReference>
<sequence length="248" mass="27707">MPLLELPPEIFENIISFLVGSQMLKHAVKYRGVCNKFDKIFPNVRAMRLRSLETFKQYVTIEIYEQATKVPLHEVFGSQQLKNILRSRRALFLTKRAIRRMDEDNTIFDFGLKTEKSQESPRFQCTFRIWTMLIALWPVSLESRLRGKKDSSALVQIPKIQAIMPVIAAAFNDSTASLQYANTGSDLLERACKALPNALDAATISGCVRSLSITITCLLRKAGSDSAPGQGKVSDVALAVISSLRLAI</sequence>
<dbReference type="InterPro" id="IPR001810">
    <property type="entry name" value="F-box_dom"/>
</dbReference>
<feature type="domain" description="F-box" evidence="1">
    <location>
        <begin position="1"/>
        <end position="52"/>
    </location>
</feature>
<gene>
    <name evidence="2" type="ORF">GGP41_003308</name>
</gene>
<protein>
    <recommendedName>
        <fullName evidence="1">F-box domain-containing protein</fullName>
    </recommendedName>
</protein>
<evidence type="ECO:0000259" key="1">
    <source>
        <dbReference type="PROSITE" id="PS50181"/>
    </source>
</evidence>
<evidence type="ECO:0000313" key="3">
    <source>
        <dbReference type="Proteomes" id="UP000624244"/>
    </source>
</evidence>